<comment type="caution">
    <text evidence="6">The sequence shown here is derived from an EMBL/GenBank/DDBJ whole genome shotgun (WGS) entry which is preliminary data.</text>
</comment>
<evidence type="ECO:0000256" key="1">
    <source>
        <dbReference type="ARBA" id="ARBA00023015"/>
    </source>
</evidence>
<dbReference type="SUPFAM" id="SSF46689">
    <property type="entry name" value="Homeodomain-like"/>
    <property type="match status" value="1"/>
</dbReference>
<evidence type="ECO:0000259" key="5">
    <source>
        <dbReference type="PROSITE" id="PS50977"/>
    </source>
</evidence>
<dbReference type="PROSITE" id="PS50977">
    <property type="entry name" value="HTH_TETR_2"/>
    <property type="match status" value="1"/>
</dbReference>
<keyword evidence="3" id="KW-0804">Transcription</keyword>
<dbReference type="InterPro" id="IPR041347">
    <property type="entry name" value="MftR_C"/>
</dbReference>
<keyword evidence="2 4" id="KW-0238">DNA-binding</keyword>
<evidence type="ECO:0000256" key="4">
    <source>
        <dbReference type="PROSITE-ProRule" id="PRU00335"/>
    </source>
</evidence>
<feature type="DNA-binding region" description="H-T-H motif" evidence="4">
    <location>
        <begin position="36"/>
        <end position="55"/>
    </location>
</feature>
<dbReference type="InterPro" id="IPR050109">
    <property type="entry name" value="HTH-type_TetR-like_transc_reg"/>
</dbReference>
<accession>A0ABP6PIL5</accession>
<protein>
    <submittedName>
        <fullName evidence="6">TetR/AcrR family transcriptional regulator</fullName>
    </submittedName>
</protein>
<evidence type="ECO:0000313" key="7">
    <source>
        <dbReference type="Proteomes" id="UP001499924"/>
    </source>
</evidence>
<dbReference type="PANTHER" id="PTHR30055:SF238">
    <property type="entry name" value="MYCOFACTOCIN BIOSYNTHESIS TRANSCRIPTIONAL REGULATOR MFTR-RELATED"/>
    <property type="match status" value="1"/>
</dbReference>
<feature type="domain" description="HTH tetR-type" evidence="5">
    <location>
        <begin position="13"/>
        <end position="73"/>
    </location>
</feature>
<dbReference type="InterPro" id="IPR009057">
    <property type="entry name" value="Homeodomain-like_sf"/>
</dbReference>
<dbReference type="EMBL" id="BAAAVV010000011">
    <property type="protein sequence ID" value="GAA3179700.1"/>
    <property type="molecule type" value="Genomic_DNA"/>
</dbReference>
<dbReference type="Pfam" id="PF00440">
    <property type="entry name" value="TetR_N"/>
    <property type="match status" value="1"/>
</dbReference>
<evidence type="ECO:0000313" key="6">
    <source>
        <dbReference type="EMBL" id="GAA3179700.1"/>
    </source>
</evidence>
<gene>
    <name evidence="6" type="ORF">GCM10010531_37180</name>
</gene>
<keyword evidence="7" id="KW-1185">Reference proteome</keyword>
<dbReference type="InterPro" id="IPR001647">
    <property type="entry name" value="HTH_TetR"/>
</dbReference>
<organism evidence="6 7">
    <name type="scientific">Blastococcus jejuensis</name>
    <dbReference type="NCBI Taxonomy" id="351224"/>
    <lineage>
        <taxon>Bacteria</taxon>
        <taxon>Bacillati</taxon>
        <taxon>Actinomycetota</taxon>
        <taxon>Actinomycetes</taxon>
        <taxon>Geodermatophilales</taxon>
        <taxon>Geodermatophilaceae</taxon>
        <taxon>Blastococcus</taxon>
    </lineage>
</organism>
<dbReference type="Gene3D" id="1.10.10.60">
    <property type="entry name" value="Homeodomain-like"/>
    <property type="match status" value="1"/>
</dbReference>
<dbReference type="Gene3D" id="1.10.357.10">
    <property type="entry name" value="Tetracycline Repressor, domain 2"/>
    <property type="match status" value="1"/>
</dbReference>
<dbReference type="PRINTS" id="PR00455">
    <property type="entry name" value="HTHTETR"/>
</dbReference>
<keyword evidence="1" id="KW-0805">Transcription regulation</keyword>
<dbReference type="Pfam" id="PF17754">
    <property type="entry name" value="TetR_C_14"/>
    <property type="match status" value="1"/>
</dbReference>
<proteinExistence type="predicted"/>
<evidence type="ECO:0000256" key="2">
    <source>
        <dbReference type="ARBA" id="ARBA00023125"/>
    </source>
</evidence>
<evidence type="ECO:0000256" key="3">
    <source>
        <dbReference type="ARBA" id="ARBA00023163"/>
    </source>
</evidence>
<dbReference type="PANTHER" id="PTHR30055">
    <property type="entry name" value="HTH-TYPE TRANSCRIPTIONAL REGULATOR RUTR"/>
    <property type="match status" value="1"/>
</dbReference>
<reference evidence="7" key="1">
    <citation type="journal article" date="2019" name="Int. J. Syst. Evol. Microbiol.">
        <title>The Global Catalogue of Microorganisms (GCM) 10K type strain sequencing project: providing services to taxonomists for standard genome sequencing and annotation.</title>
        <authorList>
            <consortium name="The Broad Institute Genomics Platform"/>
            <consortium name="The Broad Institute Genome Sequencing Center for Infectious Disease"/>
            <person name="Wu L."/>
            <person name="Ma J."/>
        </authorList>
    </citation>
    <scope>NUCLEOTIDE SEQUENCE [LARGE SCALE GENOMIC DNA]</scope>
    <source>
        <strain evidence="7">JCM 15614</strain>
    </source>
</reference>
<name>A0ABP6PIL5_9ACTN</name>
<sequence length="192" mass="20858">MTGLDGGRSPRWETTHRRIYTAAMRLFQEHGFERVNIAQLAAAAEVSVPTFYAHFPSKEHVVMQLPTAEQMTQLLATQPAHLPVAVRLRQAAPDYFASWSPELRADMLARWKIIAATPSLRTRAAEFERATAGMVAEALPAPPGAGLTPGDAVVVMAHLAAFTSGLLAWADGDGERKVEELVAEAFEALQTP</sequence>
<dbReference type="Proteomes" id="UP001499924">
    <property type="component" value="Unassembled WGS sequence"/>
</dbReference>